<keyword evidence="3" id="KW-1185">Reference proteome</keyword>
<reference evidence="2 3" key="1">
    <citation type="submission" date="2019-09" db="EMBL/GenBank/DDBJ databases">
        <title>Draft genome of the ectomycorrhizal ascomycete Sphaerosporella brunnea.</title>
        <authorList>
            <consortium name="DOE Joint Genome Institute"/>
            <person name="Benucci G.M."/>
            <person name="Marozzi G."/>
            <person name="Antonielli L."/>
            <person name="Sanchez S."/>
            <person name="Marco P."/>
            <person name="Wang X."/>
            <person name="Falini L.B."/>
            <person name="Barry K."/>
            <person name="Haridas S."/>
            <person name="Lipzen A."/>
            <person name="Labutti K."/>
            <person name="Grigoriev I.V."/>
            <person name="Murat C."/>
            <person name="Martin F."/>
            <person name="Albertini E."/>
            <person name="Donnini D."/>
            <person name="Bonito G."/>
        </authorList>
    </citation>
    <scope>NUCLEOTIDE SEQUENCE [LARGE SCALE GENOMIC DNA]</scope>
    <source>
        <strain evidence="2 3">Sb_GMNB300</strain>
    </source>
</reference>
<protein>
    <submittedName>
        <fullName evidence="2">Uncharacterized protein</fullName>
    </submittedName>
</protein>
<organism evidence="2 3">
    <name type="scientific">Sphaerosporella brunnea</name>
    <dbReference type="NCBI Taxonomy" id="1250544"/>
    <lineage>
        <taxon>Eukaryota</taxon>
        <taxon>Fungi</taxon>
        <taxon>Dikarya</taxon>
        <taxon>Ascomycota</taxon>
        <taxon>Pezizomycotina</taxon>
        <taxon>Pezizomycetes</taxon>
        <taxon>Pezizales</taxon>
        <taxon>Pyronemataceae</taxon>
        <taxon>Sphaerosporella</taxon>
    </lineage>
</organism>
<feature type="compositionally biased region" description="Acidic residues" evidence="1">
    <location>
        <begin position="76"/>
        <end position="90"/>
    </location>
</feature>
<dbReference type="EMBL" id="VXIS01000014">
    <property type="protein sequence ID" value="KAA8913471.1"/>
    <property type="molecule type" value="Genomic_DNA"/>
</dbReference>
<name>A0A5J5F9F1_9PEZI</name>
<evidence type="ECO:0000313" key="2">
    <source>
        <dbReference type="EMBL" id="KAA8913471.1"/>
    </source>
</evidence>
<evidence type="ECO:0000313" key="3">
    <source>
        <dbReference type="Proteomes" id="UP000326924"/>
    </source>
</evidence>
<dbReference type="InParanoid" id="A0A5J5F9F1"/>
<proteinExistence type="predicted"/>
<gene>
    <name evidence="2" type="ORF">FN846DRAFT_929236</name>
</gene>
<dbReference type="Proteomes" id="UP000326924">
    <property type="component" value="Unassembled WGS sequence"/>
</dbReference>
<dbReference type="AlphaFoldDB" id="A0A5J5F9F1"/>
<comment type="caution">
    <text evidence="2">The sequence shown here is derived from an EMBL/GenBank/DDBJ whole genome shotgun (WGS) entry which is preliminary data.</text>
</comment>
<dbReference type="OrthoDB" id="5425482at2759"/>
<accession>A0A5J5F9F1</accession>
<sequence length="329" mass="36487">MQSQSPATRIAHLPPPNPAMGRHSKRYMHLENIRPRKRGCRVAPARQDPEDLEQPPLPPSRTRESQDQEQEASFLADEEEPDESEAEGGGEAENSSLQGYIDSLQVSDADSEPGPLPEQTAQTGLYKPGGAGRQKKPPSWPRISGLKRIEILKAGLADMKMLLLSARKRPTGADLTWHLQVQALICAQLANTGLNGRCTKTRSELSRAVAKRSLKKGYVAKRIASHEISWITKREIPKSYQGLHAKTICMLEDEGTLMAFEEYMTGEGKLATGPGLANAITEYWRSEGITNEDGSEAELADRTATEWMNRRGYKWADPKKGIYKDGRNV</sequence>
<feature type="region of interest" description="Disordered" evidence="1">
    <location>
        <begin position="1"/>
        <end position="142"/>
    </location>
</feature>
<evidence type="ECO:0000256" key="1">
    <source>
        <dbReference type="SAM" id="MobiDB-lite"/>
    </source>
</evidence>